<protein>
    <submittedName>
        <fullName evidence="11">Acyl-CoA dehydrogenase</fullName>
    </submittedName>
</protein>
<dbReference type="InterPro" id="IPR006091">
    <property type="entry name" value="Acyl-CoA_Oxase/DH_mid-dom"/>
</dbReference>
<evidence type="ECO:0000259" key="10">
    <source>
        <dbReference type="Pfam" id="PF02771"/>
    </source>
</evidence>
<gene>
    <name evidence="11" type="ORF">SAMN05216389_11845</name>
</gene>
<dbReference type="InterPro" id="IPR009075">
    <property type="entry name" value="AcylCo_DH/oxidase_C"/>
</dbReference>
<evidence type="ECO:0000259" key="9">
    <source>
        <dbReference type="Pfam" id="PF02770"/>
    </source>
</evidence>
<dbReference type="SUPFAM" id="SSF47203">
    <property type="entry name" value="Acyl-CoA dehydrogenase C-terminal domain-like"/>
    <property type="match status" value="1"/>
</dbReference>
<dbReference type="GO" id="GO:0003995">
    <property type="term" value="F:acyl-CoA dehydrogenase activity"/>
    <property type="evidence" value="ECO:0007669"/>
    <property type="project" value="TreeGrafter"/>
</dbReference>
<name>A0A1I0G1F1_9BACI</name>
<dbReference type="InterPro" id="IPR050741">
    <property type="entry name" value="Acyl-CoA_dehydrogenase"/>
</dbReference>
<dbReference type="EMBL" id="FOHE01000018">
    <property type="protein sequence ID" value="SET64385.1"/>
    <property type="molecule type" value="Genomic_DNA"/>
</dbReference>
<accession>A0A1I0G1F1</accession>
<dbReference type="InterPro" id="IPR036250">
    <property type="entry name" value="AcylCo_DH-like_C"/>
</dbReference>
<comment type="subunit">
    <text evidence="3">Homodimer.</text>
</comment>
<dbReference type="Gene3D" id="1.10.540.10">
    <property type="entry name" value="Acyl-CoA dehydrogenase/oxidase, N-terminal domain"/>
    <property type="match status" value="1"/>
</dbReference>
<dbReference type="FunFam" id="2.40.110.10:FF:000002">
    <property type="entry name" value="Acyl-CoA dehydrogenase fadE12"/>
    <property type="match status" value="1"/>
</dbReference>
<keyword evidence="4 7" id="KW-0285">Flavoprotein</keyword>
<dbReference type="Gene3D" id="2.40.110.10">
    <property type="entry name" value="Butyryl-CoA Dehydrogenase, subunit A, domain 2"/>
    <property type="match status" value="1"/>
</dbReference>
<keyword evidence="5 7" id="KW-0274">FAD</keyword>
<evidence type="ECO:0000256" key="7">
    <source>
        <dbReference type="RuleBase" id="RU362125"/>
    </source>
</evidence>
<dbReference type="InterPro" id="IPR009100">
    <property type="entry name" value="AcylCoA_DH/oxidase_NM_dom_sf"/>
</dbReference>
<dbReference type="GO" id="GO:0050660">
    <property type="term" value="F:flavin adenine dinucleotide binding"/>
    <property type="evidence" value="ECO:0007669"/>
    <property type="project" value="InterPro"/>
</dbReference>
<evidence type="ECO:0000256" key="4">
    <source>
        <dbReference type="ARBA" id="ARBA00022630"/>
    </source>
</evidence>
<reference evidence="11 12" key="1">
    <citation type="submission" date="2016-10" db="EMBL/GenBank/DDBJ databases">
        <authorList>
            <person name="de Groot N.N."/>
        </authorList>
    </citation>
    <scope>NUCLEOTIDE SEQUENCE [LARGE SCALE GENOMIC DNA]</scope>
    <source>
        <strain evidence="11 12">IBRC-M 10780</strain>
    </source>
</reference>
<sequence>MDFSYSDKVLKLQQELENFMESYVYPNEKVYEQQLNLQESRWSSVPPIMEELKQKAKSQGLWNLFLPDSNNGAGLSNLEYAPLCEIMGRSMIGPEVFNCNAPDTGNMEVIDRYGTDYQKRQWLEPLLRGEIRSCFSMTEPDVASSDATNIEASIIRDGDDYVINGRKWWSSGAGDPRCKIAIVMGKTDPNAAKHEQQSMILVPLDTPGVKVERMLSVFGYDHAPHGHAEISYDHVRVPASNMIWGEGKGFAIAQGRLGPGRIHHCMRLIGAAERALEELCKRVQNREAFGKSLARQGVIQEWIAESRIDIEQARLLTLKAAYMMDTVGNKEAKTEIAMIKVVAPSMALRVIDRAIQAFGAAGVSDDFTLAAQWVNARTLRLADGPDEVHRRQIANLELRKYETITL</sequence>
<dbReference type="Pfam" id="PF02770">
    <property type="entry name" value="Acyl-CoA_dh_M"/>
    <property type="match status" value="1"/>
</dbReference>
<comment type="cofactor">
    <cofactor evidence="1 7">
        <name>FAD</name>
        <dbReference type="ChEBI" id="CHEBI:57692"/>
    </cofactor>
</comment>
<dbReference type="FunFam" id="1.20.140.10:FF:000018">
    <property type="entry name" value="Acyl-CoA dehydrogenase family member 10"/>
    <property type="match status" value="1"/>
</dbReference>
<evidence type="ECO:0000256" key="5">
    <source>
        <dbReference type="ARBA" id="ARBA00022827"/>
    </source>
</evidence>
<feature type="domain" description="Acyl-CoA dehydrogenase/oxidase C-terminal" evidence="8">
    <location>
        <begin position="247"/>
        <end position="394"/>
    </location>
</feature>
<dbReference type="InterPro" id="IPR037069">
    <property type="entry name" value="AcylCoA_DH/ox_N_sf"/>
</dbReference>
<evidence type="ECO:0000256" key="2">
    <source>
        <dbReference type="ARBA" id="ARBA00009347"/>
    </source>
</evidence>
<dbReference type="Proteomes" id="UP000198618">
    <property type="component" value="Unassembled WGS sequence"/>
</dbReference>
<evidence type="ECO:0000256" key="6">
    <source>
        <dbReference type="ARBA" id="ARBA00023002"/>
    </source>
</evidence>
<dbReference type="Pfam" id="PF00441">
    <property type="entry name" value="Acyl-CoA_dh_1"/>
    <property type="match status" value="1"/>
</dbReference>
<keyword evidence="12" id="KW-1185">Reference proteome</keyword>
<dbReference type="Pfam" id="PF02771">
    <property type="entry name" value="Acyl-CoA_dh_N"/>
    <property type="match status" value="1"/>
</dbReference>
<dbReference type="PANTHER" id="PTHR48083:SF13">
    <property type="entry name" value="ACYL-COA DEHYDROGENASE FAMILY MEMBER 11"/>
    <property type="match status" value="1"/>
</dbReference>
<dbReference type="AlphaFoldDB" id="A0A1I0G1F1"/>
<dbReference type="OrthoDB" id="9802447at2"/>
<evidence type="ECO:0000313" key="12">
    <source>
        <dbReference type="Proteomes" id="UP000198618"/>
    </source>
</evidence>
<keyword evidence="6 7" id="KW-0560">Oxidoreductase</keyword>
<dbReference type="GO" id="GO:0033539">
    <property type="term" value="P:fatty acid beta-oxidation using acyl-CoA dehydrogenase"/>
    <property type="evidence" value="ECO:0007669"/>
    <property type="project" value="TreeGrafter"/>
</dbReference>
<evidence type="ECO:0000256" key="3">
    <source>
        <dbReference type="ARBA" id="ARBA00011738"/>
    </source>
</evidence>
<dbReference type="SUPFAM" id="SSF56645">
    <property type="entry name" value="Acyl-CoA dehydrogenase NM domain-like"/>
    <property type="match status" value="1"/>
</dbReference>
<dbReference type="CDD" id="cd01155">
    <property type="entry name" value="ACAD_FadE2"/>
    <property type="match status" value="1"/>
</dbReference>
<dbReference type="STRING" id="930131.SAMN05216389_11845"/>
<comment type="similarity">
    <text evidence="2 7">Belongs to the acyl-CoA dehydrogenase family.</text>
</comment>
<dbReference type="PANTHER" id="PTHR48083">
    <property type="entry name" value="MEDIUM-CHAIN SPECIFIC ACYL-COA DEHYDROGENASE, MITOCHONDRIAL-RELATED"/>
    <property type="match status" value="1"/>
</dbReference>
<dbReference type="GO" id="GO:0005737">
    <property type="term" value="C:cytoplasm"/>
    <property type="evidence" value="ECO:0007669"/>
    <property type="project" value="TreeGrafter"/>
</dbReference>
<evidence type="ECO:0000259" key="8">
    <source>
        <dbReference type="Pfam" id="PF00441"/>
    </source>
</evidence>
<dbReference type="InterPro" id="IPR046373">
    <property type="entry name" value="Acyl-CoA_Oxase/DH_mid-dom_sf"/>
</dbReference>
<feature type="domain" description="Acyl-CoA oxidase/dehydrogenase middle" evidence="9">
    <location>
        <begin position="134"/>
        <end position="229"/>
    </location>
</feature>
<evidence type="ECO:0000256" key="1">
    <source>
        <dbReference type="ARBA" id="ARBA00001974"/>
    </source>
</evidence>
<dbReference type="InterPro" id="IPR013786">
    <property type="entry name" value="AcylCoA_DH/ox_N"/>
</dbReference>
<organism evidence="11 12">
    <name type="scientific">Oceanobacillus limi</name>
    <dbReference type="NCBI Taxonomy" id="930131"/>
    <lineage>
        <taxon>Bacteria</taxon>
        <taxon>Bacillati</taxon>
        <taxon>Bacillota</taxon>
        <taxon>Bacilli</taxon>
        <taxon>Bacillales</taxon>
        <taxon>Bacillaceae</taxon>
        <taxon>Oceanobacillus</taxon>
    </lineage>
</organism>
<evidence type="ECO:0000313" key="11">
    <source>
        <dbReference type="EMBL" id="SET64385.1"/>
    </source>
</evidence>
<feature type="domain" description="Acyl-CoA dehydrogenase/oxidase N-terminal" evidence="10">
    <location>
        <begin position="11"/>
        <end position="130"/>
    </location>
</feature>
<dbReference type="RefSeq" id="WP_090871711.1">
    <property type="nucleotide sequence ID" value="NZ_FOHE01000018.1"/>
</dbReference>
<dbReference type="Gene3D" id="1.20.140.10">
    <property type="entry name" value="Butyryl-CoA Dehydrogenase, subunit A, domain 3"/>
    <property type="match status" value="1"/>
</dbReference>
<proteinExistence type="inferred from homology"/>